<dbReference type="SUPFAM" id="SSF57630">
    <property type="entry name" value="GLA-domain"/>
    <property type="match status" value="1"/>
</dbReference>
<dbReference type="PROSITE" id="PS00011">
    <property type="entry name" value="GLA_1"/>
    <property type="match status" value="1"/>
</dbReference>
<keyword evidence="18" id="KW-0865">Zymogen</keyword>
<comment type="function">
    <text evidence="2">Factor IX is a vitamin K-dependent plasma protein that participates in the intrinsic pathway of blood coagulation by converting factor X to its active form in the presence of Ca(2+) ions, phospholipids, and factor VIIIa.</text>
</comment>
<dbReference type="InterPro" id="IPR000294">
    <property type="entry name" value="GLA_domain"/>
</dbReference>
<dbReference type="GO" id="GO:0005509">
    <property type="term" value="F:calcium ion binding"/>
    <property type="evidence" value="ECO:0007669"/>
    <property type="project" value="InterPro"/>
</dbReference>
<dbReference type="InterPro" id="IPR033116">
    <property type="entry name" value="TRYPSIN_SER"/>
</dbReference>
<keyword evidence="13" id="KW-0378">Hydrolase</keyword>
<evidence type="ECO:0000256" key="5">
    <source>
        <dbReference type="ARBA" id="ARBA00019454"/>
    </source>
</evidence>
<dbReference type="EC" id="3.4.21.22" evidence="4"/>
<dbReference type="FunFam" id="2.10.25.10:FF:000162">
    <property type="entry name" value="Coagulation factor X (Predicted)"/>
    <property type="match status" value="1"/>
</dbReference>
<keyword evidence="17" id="KW-0094">Blood coagulation</keyword>
<evidence type="ECO:0000256" key="21">
    <source>
        <dbReference type="ARBA" id="ARBA00023278"/>
    </source>
</evidence>
<dbReference type="InterPro" id="IPR001314">
    <property type="entry name" value="Peptidase_S1A"/>
</dbReference>
<dbReference type="PRINTS" id="PR00010">
    <property type="entry name" value="EGFBLOOD"/>
</dbReference>
<dbReference type="InterPro" id="IPR050442">
    <property type="entry name" value="Peptidase_S1_coag_factors"/>
</dbReference>
<evidence type="ECO:0000259" key="26">
    <source>
        <dbReference type="PROSITE" id="PS50998"/>
    </source>
</evidence>
<evidence type="ECO:0000256" key="11">
    <source>
        <dbReference type="ARBA" id="ARBA00022696"/>
    </source>
</evidence>
<evidence type="ECO:0000256" key="2">
    <source>
        <dbReference type="ARBA" id="ARBA00002741"/>
    </source>
</evidence>
<dbReference type="Pfam" id="PF00089">
    <property type="entry name" value="Trypsin"/>
    <property type="match status" value="1"/>
</dbReference>
<dbReference type="InterPro" id="IPR018097">
    <property type="entry name" value="EGF_Ca-bd_CS"/>
</dbReference>
<keyword evidence="11" id="KW-0356">Hemostasis</keyword>
<evidence type="ECO:0000256" key="19">
    <source>
        <dbReference type="ARBA" id="ARBA00023157"/>
    </source>
</evidence>
<keyword evidence="19 23" id="KW-1015">Disulfide bond</keyword>
<comment type="catalytic activity">
    <reaction evidence="1">
        <text>Selective cleavage of Arg-|-Ile bond in factor X to form factor Xa.</text>
        <dbReference type="EC" id="3.4.21.22"/>
    </reaction>
</comment>
<dbReference type="InterPro" id="IPR001881">
    <property type="entry name" value="EGF-like_Ca-bd_dom"/>
</dbReference>
<feature type="domain" description="Gla" evidence="26">
    <location>
        <begin position="21"/>
        <end position="67"/>
    </location>
</feature>
<evidence type="ECO:0000256" key="15">
    <source>
        <dbReference type="ARBA" id="ARBA00022837"/>
    </source>
</evidence>
<evidence type="ECO:0000256" key="10">
    <source>
        <dbReference type="ARBA" id="ARBA00022670"/>
    </source>
</evidence>
<proteinExistence type="predicted"/>
<keyword evidence="6" id="KW-0301">Gamma-carboxyglutamic acid</keyword>
<dbReference type="GO" id="GO:0004252">
    <property type="term" value="F:serine-type endopeptidase activity"/>
    <property type="evidence" value="ECO:0007669"/>
    <property type="project" value="UniProtKB-EC"/>
</dbReference>
<dbReference type="FunFam" id="4.10.740.10:FF:000001">
    <property type="entry name" value="vitamin K-dependent protein S"/>
    <property type="match status" value="1"/>
</dbReference>
<evidence type="ECO:0000256" key="8">
    <source>
        <dbReference type="ARBA" id="ARBA00022536"/>
    </source>
</evidence>
<evidence type="ECO:0000256" key="14">
    <source>
        <dbReference type="ARBA" id="ARBA00022825"/>
    </source>
</evidence>
<dbReference type="SMART" id="SM00069">
    <property type="entry name" value="GLA"/>
    <property type="match status" value="1"/>
</dbReference>
<keyword evidence="28" id="KW-1185">Reference proteome</keyword>
<dbReference type="SUPFAM" id="SSF50494">
    <property type="entry name" value="Trypsin-like serine proteases"/>
    <property type="match status" value="1"/>
</dbReference>
<dbReference type="SMART" id="SM00179">
    <property type="entry name" value="EGF_CA"/>
    <property type="match status" value="1"/>
</dbReference>
<dbReference type="PRINTS" id="PR00001">
    <property type="entry name" value="GLABLOOD"/>
</dbReference>
<keyword evidence="16" id="KW-0460">Magnesium</keyword>
<protein>
    <recommendedName>
        <fullName evidence="5">Coagulation factor IX</fullName>
        <ecNumber evidence="4">3.4.21.22</ecNumber>
    </recommendedName>
    <alternativeName>
        <fullName evidence="22">Christmas factor</fullName>
    </alternativeName>
</protein>
<dbReference type="PROSITE" id="PS00022">
    <property type="entry name" value="EGF_1"/>
    <property type="match status" value="1"/>
</dbReference>
<dbReference type="CDD" id="cd00190">
    <property type="entry name" value="Tryp_SPc"/>
    <property type="match status" value="1"/>
</dbReference>
<dbReference type="AlphaFoldDB" id="A0A673A188"/>
<keyword evidence="9" id="KW-0597">Phosphoprotein</keyword>
<evidence type="ECO:0000256" key="20">
    <source>
        <dbReference type="ARBA" id="ARBA00023180"/>
    </source>
</evidence>
<evidence type="ECO:0000256" key="13">
    <source>
        <dbReference type="ARBA" id="ARBA00022801"/>
    </source>
</evidence>
<dbReference type="InterPro" id="IPR017857">
    <property type="entry name" value="Coagulation_fac-like_Gla_dom"/>
</dbReference>
<sequence length="448" mass="50880">MLEKLSYQSAHTVLRRQRRYNSGKLEEVLYKANLERECREEVCNMEEAREWFENDEKTMEFWAGYIDGNQCDPPPCQNGGVCTDGVNSYVCWCKQAYSGKNCEIEVAKQCSFNNGGCSHFCVMRGDQAMCQCAYGYRLLPDRKSCEPTGLKNITNNLTTAALTQSKSDPITYDGAAVSVTDIPTEREEIPAWAFPTLPTIVATGNVDQKIVGGTEAIRGEFPWQVGYCTETQEGETALSKNKPLYFPSLKSCLTRFIYFMHLGEHDVLRDEGPERDYMVEEQHVHPLYNHEKSLYNHDIALLKLASPVELSRERRPICLGPKDFTENLLRDASTSMVSGWGRLKFQGPEATKLQKLAVPYVDRTTCKQSSREQVTRYMFCAGYRTQQMDSCQGDSGGPHATEYKGTWFLTGIVSWGEECAMDGKYGIYTRVSRYYPWISHKTGIRVDN</sequence>
<dbReference type="Pfam" id="PF14670">
    <property type="entry name" value="FXa_inhibition"/>
    <property type="match status" value="1"/>
</dbReference>
<name>A0A673A188_9TELE</name>
<dbReference type="PROSITE" id="PS00010">
    <property type="entry name" value="ASX_HYDROXYL"/>
    <property type="match status" value="1"/>
</dbReference>
<evidence type="ECO:0000256" key="3">
    <source>
        <dbReference type="ARBA" id="ARBA00004613"/>
    </source>
</evidence>
<dbReference type="SMART" id="SM00181">
    <property type="entry name" value="EGF"/>
    <property type="match status" value="2"/>
</dbReference>
<keyword evidence="21" id="KW-0379">Hydroxylation</keyword>
<evidence type="ECO:0000256" key="6">
    <source>
        <dbReference type="ARBA" id="ARBA00022479"/>
    </source>
</evidence>
<dbReference type="PROSITE" id="PS50240">
    <property type="entry name" value="TRYPSIN_DOM"/>
    <property type="match status" value="1"/>
</dbReference>
<accession>A0A673A188</accession>
<reference evidence="27" key="2">
    <citation type="submission" date="2025-08" db="UniProtKB">
        <authorList>
            <consortium name="Ensembl"/>
        </authorList>
    </citation>
    <scope>IDENTIFICATION</scope>
</reference>
<feature type="domain" description="EGF-like" evidence="24">
    <location>
        <begin position="67"/>
        <end position="103"/>
    </location>
</feature>
<evidence type="ECO:0000256" key="17">
    <source>
        <dbReference type="ARBA" id="ARBA00023084"/>
    </source>
</evidence>
<keyword evidence="12" id="KW-0479">Metal-binding</keyword>
<dbReference type="PIRSF" id="PIRSF001143">
    <property type="entry name" value="Factor_X"/>
    <property type="match status" value="1"/>
</dbReference>
<evidence type="ECO:0000256" key="7">
    <source>
        <dbReference type="ARBA" id="ARBA00022525"/>
    </source>
</evidence>
<dbReference type="InterPro" id="IPR012224">
    <property type="entry name" value="Pept_S1A_FX"/>
</dbReference>
<keyword evidence="15" id="KW-0106">Calcium</keyword>
<feature type="domain" description="Peptidase S1" evidence="25">
    <location>
        <begin position="210"/>
        <end position="443"/>
    </location>
</feature>
<evidence type="ECO:0000256" key="1">
    <source>
        <dbReference type="ARBA" id="ARBA00001368"/>
    </source>
</evidence>
<gene>
    <name evidence="27" type="primary">f9b</name>
</gene>
<organism evidence="27 28">
    <name type="scientific">Sphaeramia orbicularis</name>
    <name type="common">orbiculate cardinalfish</name>
    <dbReference type="NCBI Taxonomy" id="375764"/>
    <lineage>
        <taxon>Eukaryota</taxon>
        <taxon>Metazoa</taxon>
        <taxon>Chordata</taxon>
        <taxon>Craniata</taxon>
        <taxon>Vertebrata</taxon>
        <taxon>Euteleostomi</taxon>
        <taxon>Actinopterygii</taxon>
        <taxon>Neopterygii</taxon>
        <taxon>Teleostei</taxon>
        <taxon>Neoteleostei</taxon>
        <taxon>Acanthomorphata</taxon>
        <taxon>Gobiaria</taxon>
        <taxon>Kurtiformes</taxon>
        <taxon>Apogonoidei</taxon>
        <taxon>Apogonidae</taxon>
        <taxon>Apogoninae</taxon>
        <taxon>Sphaeramia</taxon>
    </lineage>
</organism>
<dbReference type="PRINTS" id="PR00722">
    <property type="entry name" value="CHYMOTRYPSIN"/>
</dbReference>
<dbReference type="GO" id="GO:0007596">
    <property type="term" value="P:blood coagulation"/>
    <property type="evidence" value="ECO:0007669"/>
    <property type="project" value="UniProtKB-KW"/>
</dbReference>
<dbReference type="InterPro" id="IPR001254">
    <property type="entry name" value="Trypsin_dom"/>
</dbReference>
<dbReference type="Ensembl" id="ENSSORT00005023660.1">
    <property type="protein sequence ID" value="ENSSORP00005022989.1"/>
    <property type="gene ID" value="ENSSORG00005011137.1"/>
</dbReference>
<keyword evidence="14" id="KW-0720">Serine protease</keyword>
<evidence type="ECO:0000259" key="25">
    <source>
        <dbReference type="PROSITE" id="PS50240"/>
    </source>
</evidence>
<dbReference type="GO" id="GO:0006508">
    <property type="term" value="P:proteolysis"/>
    <property type="evidence" value="ECO:0007669"/>
    <property type="project" value="UniProtKB-KW"/>
</dbReference>
<evidence type="ECO:0000256" key="16">
    <source>
        <dbReference type="ARBA" id="ARBA00022842"/>
    </source>
</evidence>
<dbReference type="InterPro" id="IPR035972">
    <property type="entry name" value="GLA-like_dom_SF"/>
</dbReference>
<evidence type="ECO:0000259" key="24">
    <source>
        <dbReference type="PROSITE" id="PS50026"/>
    </source>
</evidence>
<dbReference type="PROSITE" id="PS50998">
    <property type="entry name" value="GLA_2"/>
    <property type="match status" value="1"/>
</dbReference>
<evidence type="ECO:0000256" key="18">
    <source>
        <dbReference type="ARBA" id="ARBA00023145"/>
    </source>
</evidence>
<dbReference type="PANTHER" id="PTHR24278">
    <property type="entry name" value="COAGULATION FACTOR"/>
    <property type="match status" value="1"/>
</dbReference>
<dbReference type="PROSITE" id="PS00135">
    <property type="entry name" value="TRYPSIN_SER"/>
    <property type="match status" value="1"/>
</dbReference>
<dbReference type="InterPro" id="IPR000742">
    <property type="entry name" value="EGF"/>
</dbReference>
<dbReference type="GO" id="GO:0005615">
    <property type="term" value="C:extracellular space"/>
    <property type="evidence" value="ECO:0007669"/>
    <property type="project" value="TreeGrafter"/>
</dbReference>
<dbReference type="SUPFAM" id="SSF57196">
    <property type="entry name" value="EGF/Laminin"/>
    <property type="match status" value="2"/>
</dbReference>
<comment type="subcellular location">
    <subcellularLocation>
        <location evidence="3">Secreted</location>
    </subcellularLocation>
</comment>
<evidence type="ECO:0000256" key="4">
    <source>
        <dbReference type="ARBA" id="ARBA00012066"/>
    </source>
</evidence>
<keyword evidence="8 23" id="KW-0245">EGF-like domain</keyword>
<reference evidence="27" key="3">
    <citation type="submission" date="2025-09" db="UniProtKB">
        <authorList>
            <consortium name="Ensembl"/>
        </authorList>
    </citation>
    <scope>IDENTIFICATION</scope>
</reference>
<dbReference type="SMART" id="SM00020">
    <property type="entry name" value="Tryp_SPc"/>
    <property type="match status" value="1"/>
</dbReference>
<dbReference type="PROSITE" id="PS01187">
    <property type="entry name" value="EGF_CA"/>
    <property type="match status" value="1"/>
</dbReference>
<keyword evidence="10" id="KW-0645">Protease</keyword>
<reference evidence="27" key="1">
    <citation type="submission" date="2019-06" db="EMBL/GenBank/DDBJ databases">
        <authorList>
            <consortium name="Wellcome Sanger Institute Data Sharing"/>
        </authorList>
    </citation>
    <scope>NUCLEOTIDE SEQUENCE [LARGE SCALE GENOMIC DNA]</scope>
</reference>
<dbReference type="Proteomes" id="UP000472271">
    <property type="component" value="Chromosome 14"/>
</dbReference>
<dbReference type="Pfam" id="PF00594">
    <property type="entry name" value="Gla"/>
    <property type="match status" value="1"/>
</dbReference>
<dbReference type="InterPro" id="IPR000152">
    <property type="entry name" value="EGF-type_Asp/Asn_hydroxyl_site"/>
</dbReference>
<comment type="caution">
    <text evidence="23">Lacks conserved residue(s) required for the propagation of feature annotation.</text>
</comment>
<dbReference type="InterPro" id="IPR009003">
    <property type="entry name" value="Peptidase_S1_PA"/>
</dbReference>
<evidence type="ECO:0000256" key="12">
    <source>
        <dbReference type="ARBA" id="ARBA00022723"/>
    </source>
</evidence>
<dbReference type="InterPro" id="IPR043504">
    <property type="entry name" value="Peptidase_S1_PA_chymotrypsin"/>
</dbReference>
<keyword evidence="7" id="KW-0964">Secreted</keyword>
<dbReference type="Gene3D" id="2.10.25.10">
    <property type="entry name" value="Laminin"/>
    <property type="match status" value="2"/>
</dbReference>
<evidence type="ECO:0000313" key="28">
    <source>
        <dbReference type="Proteomes" id="UP000472271"/>
    </source>
</evidence>
<evidence type="ECO:0000256" key="9">
    <source>
        <dbReference type="ARBA" id="ARBA00022553"/>
    </source>
</evidence>
<dbReference type="PROSITE" id="PS50026">
    <property type="entry name" value="EGF_3"/>
    <property type="match status" value="1"/>
</dbReference>
<evidence type="ECO:0000313" key="27">
    <source>
        <dbReference type="Ensembl" id="ENSSORP00005022989.1"/>
    </source>
</evidence>
<feature type="disulfide bond" evidence="23">
    <location>
        <begin position="93"/>
        <end position="102"/>
    </location>
</feature>
<dbReference type="PANTHER" id="PTHR24278:SF31">
    <property type="entry name" value="COAGULATION FACTOR IX"/>
    <property type="match status" value="1"/>
</dbReference>
<evidence type="ECO:0000256" key="23">
    <source>
        <dbReference type="PROSITE-ProRule" id="PRU00076"/>
    </source>
</evidence>
<dbReference type="CDD" id="cd00054">
    <property type="entry name" value="EGF_CA"/>
    <property type="match status" value="1"/>
</dbReference>
<dbReference type="Gene3D" id="4.10.740.10">
    <property type="entry name" value="Coagulation Factor IX"/>
    <property type="match status" value="1"/>
</dbReference>
<keyword evidence="20" id="KW-0325">Glycoprotein</keyword>
<evidence type="ECO:0000256" key="22">
    <source>
        <dbReference type="ARBA" id="ARBA00031357"/>
    </source>
</evidence>
<dbReference type="Gene3D" id="2.40.10.10">
    <property type="entry name" value="Trypsin-like serine proteases"/>
    <property type="match status" value="2"/>
</dbReference>